<evidence type="ECO:0000259" key="3">
    <source>
        <dbReference type="SMART" id="SM01307"/>
    </source>
</evidence>
<accession>A0ABP0GBS0</accession>
<name>A0ABP0GBS0_CLALP</name>
<sequence>MASINYPATSKRIASLRLHGGRTGSRRSEHEESIPLDLDRDPNDNLKEILINICAQQSVSTGRKLGHLNNLVKLLCSISDVSVIQIPVEVIMTCLKATIVSDVKEVRAAGIRVLRYLVNDVKTKNIFMELNLDYLVTRCLDISHFNEVERIQAVRLIRKLAHLKQKRAHDSREPIVPLSLVACVVSVSLGGAEERDRVYRTCLAVLCELALLQPWLVVRCNGALVLINAVLECHMYQRINECLCLSLMHIINHPSLGEWQDSDLNVSPTFAPYTEINYRLHPDVEDSKLDEELGMRFAASQMAIVSLLRTWTGLLHIFHAKDMIKSFVQSLLIPNSTIRRGILAVLCELFYFNELIWEDNFEKALNAAAPGHFKDNWRIAEGFVVAEAKEVLPVRSVSRPDLVDCHLAIMLSYFLQAGLLEVLTRVALSTEDLHAQVSATIILGSTLHLASRLLPNENMSQWHLPDLLKNTSTETTIEESLHINVVVKNLEKVHMMRSRPPKPHSLYLSQLVSQAPNDYYSFRKSSLPFGAANTRSRSSTANSSEGASTASFAILRRNRSLNLIRDFAEDHTLIAIKSTKVLASKDNKDWDWDALQSLLTSPVHLLRAVGGDDTVRRFYRRLIYFYLPTSKLFSALSLCKEGESDENRKYVLTACFMVRCLCFSDDEGRRLLKNLITDIVETSGYSKAAGVLAITCSREYFLILGTLSCHPRGDELLGHCRAYHYFMGLASEQSHETIVRLMVSSLHYSEDSPARAVLSKVLTTCNDPSRLYATGFLRVLLRSNCPGFQRWGTELLTTQLFDKSNDVAAEALDILHEACDDRDYLRAVVRLRPTLLHLGERGAILVCRFLSEPQGFAYLTHNHYLDRELERWWTVYNERYVLHVEELLKLSLTSYEKTSKEDGFVRRTGNKKSRQAVYLPAHLYGELCRHERGAKLVEEQNIVPLLTDKLKRLIGESQNRSSALKKQGLKEECAASRVLKIKSCVWALSHIGSTYYGLPLLERCNTLPIITKLASQSASSSVRGTCVYGLCAVSQTIPGVEALKSLGYDSVLFMVNKCTFEEEHNLTPPEPIVTPRLTRSELLSKSISSSLQWSTASGSPQPSSKFSPESTSNLSASSESTRSFVSGTKSRRGSKMRVSKKGANSEHGSSFSLKRRGVVKPSSTNDETYLSSPDALSSSTISQHSTFLDTDTTSYGSCHQDTKSPTLNSNEDSIKRHPNSNHVRAKSYTGSFLSTFDRRQADKSESSSFYTPTKNRLKNRLIDLFSKKNRSKSHSGTTVKGNNTRRKTQQDDTSSGYVSDQLAVHDPILFEQRNRNQGSPESDVVNGTEDDKRSPVLDSTTLTSSSNASVDTLKIESINTSDAFNEERTSEVLNPDKEVGLPLPILSTKASIHSMQNVAAYNTNNSGQATSTVSDQTLNRTQRSRTQFFVSSTVTNQEEPKSPKKLVKRTQSLPDVLDKSEVEGLTKLKSQRLASLQAKLHFVSISQSASDVTSSEEQYQSYSNHNSASVPKTSPHNCITIKRTDDKANYHDEDGTLTRTTVAISIQEFEAAPNLKAVTPYATSNGGLGDNDKLYPCRERGNTQVSQDSGVVLTSNSPTASKQSTQFCDENITETNMTHVDGNEWTIAKPVGLAAVRMFEQRYLEGKSGPGREMEFLSLEDKADILKTTRYIGITIPTVLSDLFKSSTESINRKKSSLNPSIYLRDGFLSGAISDANAVPRERKVSTVRQPAKFRGLDESNLATGVSSGLKYHKPYKMQSVVTPFARTPDSLLFDVGDVYYVGGHVVEPGSEEFVALLHDEITQLIINLASSVGVKAHETSLLMMKEKKPEVFDSISLYNNIVRIMSEYCFRLTTRRFIQELFQDVRFTEVYREAQRALQTIE</sequence>
<evidence type="ECO:0000313" key="6">
    <source>
        <dbReference type="EMBL" id="CAK8688933.1"/>
    </source>
</evidence>
<dbReference type="SMART" id="SM01310">
    <property type="entry name" value="RICTOR_V"/>
    <property type="match status" value="1"/>
</dbReference>
<feature type="region of interest" description="Disordered" evidence="2">
    <location>
        <begin position="1092"/>
        <end position="1226"/>
    </location>
</feature>
<proteinExistence type="inferred from homology"/>
<dbReference type="PANTHER" id="PTHR13298">
    <property type="entry name" value="CYTOSOLIC REGULATOR PIANISSIMO"/>
    <property type="match status" value="1"/>
</dbReference>
<feature type="domain" description="Rapamycin-insensitive companion of mTOR N-terminal" evidence="4">
    <location>
        <begin position="65"/>
        <end position="455"/>
    </location>
</feature>
<feature type="region of interest" description="Disordered" evidence="2">
    <location>
        <begin position="1496"/>
        <end position="1518"/>
    </location>
</feature>
<comment type="similarity">
    <text evidence="1">Belongs to the RICTOR family.</text>
</comment>
<feature type="compositionally biased region" description="Basic residues" evidence="2">
    <location>
        <begin position="1129"/>
        <end position="1140"/>
    </location>
</feature>
<evidence type="ECO:0000256" key="1">
    <source>
        <dbReference type="ARBA" id="ARBA00008878"/>
    </source>
</evidence>
<feature type="region of interest" description="Disordered" evidence="2">
    <location>
        <begin position="1432"/>
        <end position="1452"/>
    </location>
</feature>
<dbReference type="Pfam" id="PF14668">
    <property type="entry name" value="RICTOR_V"/>
    <property type="match status" value="1"/>
</dbReference>
<feature type="compositionally biased region" description="Basic residues" evidence="2">
    <location>
        <begin position="1216"/>
        <end position="1225"/>
    </location>
</feature>
<comment type="caution">
    <text evidence="6">The sequence shown here is derived from an EMBL/GenBank/DDBJ whole genome shotgun (WGS) entry which is preliminary data.</text>
</comment>
<feature type="region of interest" description="Disordered" evidence="2">
    <location>
        <begin position="1264"/>
        <end position="1347"/>
    </location>
</feature>
<feature type="domain" description="Rapamycin-insensitive companion of mTOR" evidence="5">
    <location>
        <begin position="978"/>
        <end position="1050"/>
    </location>
</feature>
<feature type="region of interest" description="Disordered" evidence="2">
    <location>
        <begin position="17"/>
        <end position="39"/>
    </location>
</feature>
<evidence type="ECO:0000256" key="2">
    <source>
        <dbReference type="SAM" id="MobiDB-lite"/>
    </source>
</evidence>
<feature type="compositionally biased region" description="Polar residues" evidence="2">
    <location>
        <begin position="1337"/>
        <end position="1347"/>
    </location>
</feature>
<reference evidence="6 7" key="1">
    <citation type="submission" date="2024-02" db="EMBL/GenBank/DDBJ databases">
        <authorList>
            <person name="Daric V."/>
            <person name="Darras S."/>
        </authorList>
    </citation>
    <scope>NUCLEOTIDE SEQUENCE [LARGE SCALE GENOMIC DNA]</scope>
</reference>
<gene>
    <name evidence="6" type="ORF">CVLEPA_LOCUS20934</name>
</gene>
<dbReference type="InterPro" id="IPR029452">
    <property type="entry name" value="RICTOR_V"/>
</dbReference>
<dbReference type="Pfam" id="PF14666">
    <property type="entry name" value="RICTOR_M"/>
    <property type="match status" value="1"/>
</dbReference>
<evidence type="ECO:0000259" key="5">
    <source>
        <dbReference type="SMART" id="SM01310"/>
    </source>
</evidence>
<dbReference type="Proteomes" id="UP001642483">
    <property type="component" value="Unassembled WGS sequence"/>
</dbReference>
<dbReference type="Pfam" id="PF14663">
    <property type="entry name" value="RasGEF_N_2"/>
    <property type="match status" value="1"/>
</dbReference>
<dbReference type="SMART" id="SM01308">
    <property type="entry name" value="RICTOR_N"/>
    <property type="match status" value="1"/>
</dbReference>
<feature type="domain" description="Rapamycin-insensitive companion of mTOR middle" evidence="3">
    <location>
        <begin position="567"/>
        <end position="783"/>
    </location>
</feature>
<dbReference type="SUPFAM" id="SSF48371">
    <property type="entry name" value="ARM repeat"/>
    <property type="match status" value="1"/>
</dbReference>
<feature type="compositionally biased region" description="Low complexity" evidence="2">
    <location>
        <begin position="1107"/>
        <end position="1123"/>
    </location>
</feature>
<dbReference type="InterPro" id="IPR016024">
    <property type="entry name" value="ARM-type_fold"/>
</dbReference>
<organism evidence="6 7">
    <name type="scientific">Clavelina lepadiformis</name>
    <name type="common">Light-bulb sea squirt</name>
    <name type="synonym">Ascidia lepadiformis</name>
    <dbReference type="NCBI Taxonomy" id="159417"/>
    <lineage>
        <taxon>Eukaryota</taxon>
        <taxon>Metazoa</taxon>
        <taxon>Chordata</taxon>
        <taxon>Tunicata</taxon>
        <taxon>Ascidiacea</taxon>
        <taxon>Aplousobranchia</taxon>
        <taxon>Clavelinidae</taxon>
        <taxon>Clavelina</taxon>
    </lineage>
</organism>
<dbReference type="InterPro" id="IPR029451">
    <property type="entry name" value="RICTOR_M"/>
</dbReference>
<feature type="compositionally biased region" description="Polar residues" evidence="2">
    <location>
        <begin position="1161"/>
        <end position="1211"/>
    </location>
</feature>
<evidence type="ECO:0000313" key="7">
    <source>
        <dbReference type="Proteomes" id="UP001642483"/>
    </source>
</evidence>
<feature type="compositionally biased region" description="Basic and acidic residues" evidence="2">
    <location>
        <begin position="26"/>
        <end position="39"/>
    </location>
</feature>
<dbReference type="SMART" id="SM01307">
    <property type="entry name" value="RICTOR_M"/>
    <property type="match status" value="1"/>
</dbReference>
<protein>
    <recommendedName>
        <fullName evidence="8">Rapamycin-insensitive companion of mTOR</fullName>
    </recommendedName>
</protein>
<dbReference type="InterPro" id="IPR028267">
    <property type="entry name" value="Pianissimo_N"/>
</dbReference>
<dbReference type="SMART" id="SM01303">
    <property type="entry name" value="RasGEF_N_2"/>
    <property type="match status" value="1"/>
</dbReference>
<dbReference type="Pfam" id="PF14664">
    <property type="entry name" value="RICTOR_N"/>
    <property type="match status" value="1"/>
</dbReference>
<keyword evidence="7" id="KW-1185">Reference proteome</keyword>
<dbReference type="InterPro" id="IPR028268">
    <property type="entry name" value="Pianissimo_fam"/>
</dbReference>
<evidence type="ECO:0008006" key="8">
    <source>
        <dbReference type="Google" id="ProtNLM"/>
    </source>
</evidence>
<evidence type="ECO:0000259" key="4">
    <source>
        <dbReference type="SMART" id="SM01308"/>
    </source>
</evidence>
<feature type="compositionally biased region" description="Polar residues" evidence="2">
    <location>
        <begin position="1095"/>
        <end position="1106"/>
    </location>
</feature>
<dbReference type="InterPro" id="IPR029453">
    <property type="entry name" value="Rictor_IV"/>
</dbReference>
<dbReference type="EMBL" id="CAWYQH010000108">
    <property type="protein sequence ID" value="CAK8688933.1"/>
    <property type="molecule type" value="Genomic_DNA"/>
</dbReference>
<feature type="compositionally biased region" description="Polar residues" evidence="2">
    <location>
        <begin position="1496"/>
        <end position="1517"/>
    </location>
</feature>
<dbReference type="InterPro" id="IPR011989">
    <property type="entry name" value="ARM-like"/>
</dbReference>
<dbReference type="Gene3D" id="1.25.10.10">
    <property type="entry name" value="Leucine-rich Repeat Variant"/>
    <property type="match status" value="1"/>
</dbReference>
<dbReference type="PANTHER" id="PTHR13298:SF11">
    <property type="entry name" value="RAPAMYCIN-INSENSITIVE COMPANION OF MTOR"/>
    <property type="match status" value="1"/>
</dbReference>